<gene>
    <name evidence="1" type="ORF">P43SY_010714</name>
</gene>
<dbReference type="Proteomes" id="UP001209570">
    <property type="component" value="Unassembled WGS sequence"/>
</dbReference>
<dbReference type="EMBL" id="JAKCXM010002909">
    <property type="protein sequence ID" value="KAJ0389902.1"/>
    <property type="molecule type" value="Genomic_DNA"/>
</dbReference>
<dbReference type="AlphaFoldDB" id="A0AAD5Q2I6"/>
<accession>A0AAD5Q2I6</accession>
<name>A0AAD5Q2I6_PYTIN</name>
<evidence type="ECO:0000313" key="1">
    <source>
        <dbReference type="EMBL" id="KAJ0389902.1"/>
    </source>
</evidence>
<sequence>MPSQTRKSVQWSTITVYEFGVAMGGSAVPKHGGPAIGLAKKPKRVWSTSVKDALQLCPLHEGGVEDALAPLRLVDHGDDSQRLCCCRKGKRGQPRNRRVRWFKPLERISMLEKAGYSEKKIYRMLMESSNIAMSRRLSLRVPTERSARSC</sequence>
<reference evidence="1" key="1">
    <citation type="submission" date="2021-12" db="EMBL/GenBank/DDBJ databases">
        <title>Prjna785345.</title>
        <authorList>
            <person name="Rujirawat T."/>
            <person name="Krajaejun T."/>
        </authorList>
    </citation>
    <scope>NUCLEOTIDE SEQUENCE</scope>
    <source>
        <strain evidence="1">Pi057C3</strain>
    </source>
</reference>
<proteinExistence type="predicted"/>
<protein>
    <submittedName>
        <fullName evidence="1">Uncharacterized protein</fullName>
    </submittedName>
</protein>
<comment type="caution">
    <text evidence="1">The sequence shown here is derived from an EMBL/GenBank/DDBJ whole genome shotgun (WGS) entry which is preliminary data.</text>
</comment>
<evidence type="ECO:0000313" key="2">
    <source>
        <dbReference type="Proteomes" id="UP001209570"/>
    </source>
</evidence>
<keyword evidence="2" id="KW-1185">Reference proteome</keyword>
<organism evidence="1 2">
    <name type="scientific">Pythium insidiosum</name>
    <name type="common">Pythiosis disease agent</name>
    <dbReference type="NCBI Taxonomy" id="114742"/>
    <lineage>
        <taxon>Eukaryota</taxon>
        <taxon>Sar</taxon>
        <taxon>Stramenopiles</taxon>
        <taxon>Oomycota</taxon>
        <taxon>Peronosporomycetes</taxon>
        <taxon>Pythiales</taxon>
        <taxon>Pythiaceae</taxon>
        <taxon>Pythium</taxon>
    </lineage>
</organism>